<dbReference type="SUPFAM" id="SSF46785">
    <property type="entry name" value="Winged helix' DNA-binding domain"/>
    <property type="match status" value="1"/>
</dbReference>
<dbReference type="EMBL" id="BSBI01000008">
    <property type="protein sequence ID" value="GLF96608.1"/>
    <property type="molecule type" value="Genomic_DNA"/>
</dbReference>
<feature type="domain" description="HTH marR-type" evidence="1">
    <location>
        <begin position="7"/>
        <end position="137"/>
    </location>
</feature>
<dbReference type="InterPro" id="IPR036390">
    <property type="entry name" value="WH_DNA-bd_sf"/>
</dbReference>
<comment type="caution">
    <text evidence="2">The sequence shown here is derived from an EMBL/GenBank/DDBJ whole genome shotgun (WGS) entry which is preliminary data.</text>
</comment>
<protein>
    <submittedName>
        <fullName evidence="2">MarR family transcriptional regulator</fullName>
    </submittedName>
</protein>
<keyword evidence="3" id="KW-1185">Reference proteome</keyword>
<evidence type="ECO:0000259" key="1">
    <source>
        <dbReference type="PROSITE" id="PS50995"/>
    </source>
</evidence>
<dbReference type="Proteomes" id="UP001291653">
    <property type="component" value="Unassembled WGS sequence"/>
</dbReference>
<sequence length="152" mass="16749">MAAPSLYAELARQLSSIGALRRGLARSLPVECPSGPSAVLALLGRHGELRLSRLAELLAVDTSVSSRHVTHVVERGWVERAPDPHDRRSRILRLTPAGRGMLTELHGRTTELFARNLHDWTDDEVGELITMLARLRDSFGDCRTLPLDGPES</sequence>
<dbReference type="Gene3D" id="1.10.10.10">
    <property type="entry name" value="Winged helix-like DNA-binding domain superfamily/Winged helix DNA-binding domain"/>
    <property type="match status" value="1"/>
</dbReference>
<name>A0ABQ5P2D8_9ACTN</name>
<evidence type="ECO:0000313" key="2">
    <source>
        <dbReference type="EMBL" id="GLF96608.1"/>
    </source>
</evidence>
<dbReference type="PROSITE" id="PS50995">
    <property type="entry name" value="HTH_MARR_2"/>
    <property type="match status" value="1"/>
</dbReference>
<organism evidence="2 3">
    <name type="scientific">Streptomyces yaizuensis</name>
    <dbReference type="NCBI Taxonomy" id="2989713"/>
    <lineage>
        <taxon>Bacteria</taxon>
        <taxon>Bacillati</taxon>
        <taxon>Actinomycetota</taxon>
        <taxon>Actinomycetes</taxon>
        <taxon>Kitasatosporales</taxon>
        <taxon>Streptomycetaceae</taxon>
        <taxon>Streptomyces</taxon>
    </lineage>
</organism>
<dbReference type="PANTHER" id="PTHR33164:SF57">
    <property type="entry name" value="MARR-FAMILY TRANSCRIPTIONAL REGULATOR"/>
    <property type="match status" value="1"/>
</dbReference>
<dbReference type="SMART" id="SM00347">
    <property type="entry name" value="HTH_MARR"/>
    <property type="match status" value="1"/>
</dbReference>
<dbReference type="RefSeq" id="WP_323448636.1">
    <property type="nucleotide sequence ID" value="NZ_BSBI01000008.1"/>
</dbReference>
<proteinExistence type="predicted"/>
<dbReference type="PRINTS" id="PR00598">
    <property type="entry name" value="HTHMARR"/>
</dbReference>
<reference evidence="2 3" key="1">
    <citation type="submission" date="2022-10" db="EMBL/GenBank/DDBJ databases">
        <title>Draft genome sequence of Streptomyces sp. YSPA8.</title>
        <authorList>
            <person name="Moriuchi R."/>
            <person name="Dohra H."/>
            <person name="Yamamura H."/>
            <person name="Kodani S."/>
        </authorList>
    </citation>
    <scope>NUCLEOTIDE SEQUENCE [LARGE SCALE GENOMIC DNA]</scope>
    <source>
        <strain evidence="2 3">YSPA8</strain>
    </source>
</reference>
<dbReference type="InterPro" id="IPR036388">
    <property type="entry name" value="WH-like_DNA-bd_sf"/>
</dbReference>
<dbReference type="InterPro" id="IPR039422">
    <property type="entry name" value="MarR/SlyA-like"/>
</dbReference>
<evidence type="ECO:0000313" key="3">
    <source>
        <dbReference type="Proteomes" id="UP001291653"/>
    </source>
</evidence>
<dbReference type="InterPro" id="IPR000835">
    <property type="entry name" value="HTH_MarR-typ"/>
</dbReference>
<gene>
    <name evidence="2" type="ORF">SYYSPA8_19945</name>
</gene>
<dbReference type="Pfam" id="PF12802">
    <property type="entry name" value="MarR_2"/>
    <property type="match status" value="1"/>
</dbReference>
<dbReference type="PANTHER" id="PTHR33164">
    <property type="entry name" value="TRANSCRIPTIONAL REGULATOR, MARR FAMILY"/>
    <property type="match status" value="1"/>
</dbReference>
<accession>A0ABQ5P2D8</accession>